<evidence type="ECO:0000256" key="3">
    <source>
        <dbReference type="ARBA" id="ARBA00023004"/>
    </source>
</evidence>
<keyword evidence="8" id="KW-1185">Reference proteome</keyword>
<dbReference type="PROSITE" id="PS51257">
    <property type="entry name" value="PROKAR_LIPOPROTEIN"/>
    <property type="match status" value="1"/>
</dbReference>
<name>A0ABT8ZX59_9SPHN</name>
<dbReference type="Gene3D" id="1.10.760.10">
    <property type="entry name" value="Cytochrome c-like domain"/>
    <property type="match status" value="2"/>
</dbReference>
<evidence type="ECO:0000313" key="8">
    <source>
        <dbReference type="Proteomes" id="UP001176468"/>
    </source>
</evidence>
<feature type="signal peptide" evidence="5">
    <location>
        <begin position="1"/>
        <end position="19"/>
    </location>
</feature>
<sequence>MRLRTVAWLVSLLALAACAQAGARQRAHGLRLATEMGCISCHGEKLDGHVFEENAQFAFAWSSNLSRILPGLSNAQIDQTLRTGKRMDGTPLWFMPTFVHRRLSHEDMQDLIAWLRTVPPTGQLHPPIKFGPLFKAALAQGFQNSADEAARLAARNPADLGQQYAKGRYLASITCAECHGPDLKGPRNPQPGDAPDLMVAATYSPAGFERLVRTGIKQDGSKAVLMGEEAPKRLSIMTSAEIESIRLYLGKRPAR</sequence>
<dbReference type="InterPro" id="IPR050597">
    <property type="entry name" value="Cytochrome_c_Oxidase_Subunit"/>
</dbReference>
<dbReference type="PANTHER" id="PTHR33751">
    <property type="entry name" value="CBB3-TYPE CYTOCHROME C OXIDASE SUBUNIT FIXP"/>
    <property type="match status" value="1"/>
</dbReference>
<reference evidence="7" key="1">
    <citation type="submission" date="2023-07" db="EMBL/GenBank/DDBJ databases">
        <authorList>
            <person name="Kim M.K."/>
        </authorList>
    </citation>
    <scope>NUCLEOTIDE SEQUENCE</scope>
    <source>
        <strain evidence="7">CA1-15</strain>
    </source>
</reference>
<accession>A0ABT8ZX59</accession>
<evidence type="ECO:0000313" key="7">
    <source>
        <dbReference type="EMBL" id="MDO7841878.1"/>
    </source>
</evidence>
<gene>
    <name evidence="7" type="ORF">Q5H94_06040</name>
</gene>
<evidence type="ECO:0000259" key="6">
    <source>
        <dbReference type="PROSITE" id="PS51007"/>
    </source>
</evidence>
<protein>
    <submittedName>
        <fullName evidence="7">C-type cytochrome</fullName>
    </submittedName>
</protein>
<comment type="caution">
    <text evidence="7">The sequence shown here is derived from an EMBL/GenBank/DDBJ whole genome shotgun (WGS) entry which is preliminary data.</text>
</comment>
<feature type="chain" id="PRO_5046391390" evidence="5">
    <location>
        <begin position="20"/>
        <end position="255"/>
    </location>
</feature>
<dbReference type="InterPro" id="IPR036909">
    <property type="entry name" value="Cyt_c-like_dom_sf"/>
</dbReference>
<feature type="domain" description="Cytochrome c" evidence="6">
    <location>
        <begin position="162"/>
        <end position="253"/>
    </location>
</feature>
<evidence type="ECO:0000256" key="5">
    <source>
        <dbReference type="SAM" id="SignalP"/>
    </source>
</evidence>
<feature type="domain" description="Cytochrome c" evidence="6">
    <location>
        <begin position="17"/>
        <end position="119"/>
    </location>
</feature>
<evidence type="ECO:0000256" key="2">
    <source>
        <dbReference type="ARBA" id="ARBA00022723"/>
    </source>
</evidence>
<dbReference type="Pfam" id="PF00034">
    <property type="entry name" value="Cytochrom_C"/>
    <property type="match status" value="1"/>
</dbReference>
<proteinExistence type="predicted"/>
<dbReference type="PANTHER" id="PTHR33751:SF1">
    <property type="entry name" value="CBB3-TYPE CYTOCHROME C OXIDASE SUBUNIT FIXP"/>
    <property type="match status" value="1"/>
</dbReference>
<dbReference type="EMBL" id="JAUQSZ010000003">
    <property type="protein sequence ID" value="MDO7841878.1"/>
    <property type="molecule type" value="Genomic_DNA"/>
</dbReference>
<evidence type="ECO:0000256" key="4">
    <source>
        <dbReference type="PROSITE-ProRule" id="PRU00433"/>
    </source>
</evidence>
<dbReference type="PROSITE" id="PS51007">
    <property type="entry name" value="CYTC"/>
    <property type="match status" value="2"/>
</dbReference>
<dbReference type="InterPro" id="IPR009056">
    <property type="entry name" value="Cyt_c-like_dom"/>
</dbReference>
<dbReference type="Proteomes" id="UP001176468">
    <property type="component" value="Unassembled WGS sequence"/>
</dbReference>
<dbReference type="RefSeq" id="WP_304560336.1">
    <property type="nucleotide sequence ID" value="NZ_JAUQSZ010000003.1"/>
</dbReference>
<keyword evidence="5" id="KW-0732">Signal</keyword>
<dbReference type="SUPFAM" id="SSF46626">
    <property type="entry name" value="Cytochrome c"/>
    <property type="match status" value="2"/>
</dbReference>
<keyword evidence="3 4" id="KW-0408">Iron</keyword>
<organism evidence="7 8">
    <name type="scientific">Sphingomonas immobilis</name>
    <dbReference type="NCBI Taxonomy" id="3063997"/>
    <lineage>
        <taxon>Bacteria</taxon>
        <taxon>Pseudomonadati</taxon>
        <taxon>Pseudomonadota</taxon>
        <taxon>Alphaproteobacteria</taxon>
        <taxon>Sphingomonadales</taxon>
        <taxon>Sphingomonadaceae</taxon>
        <taxon>Sphingomonas</taxon>
    </lineage>
</organism>
<evidence type="ECO:0000256" key="1">
    <source>
        <dbReference type="ARBA" id="ARBA00022617"/>
    </source>
</evidence>
<keyword evidence="2 4" id="KW-0479">Metal-binding</keyword>
<keyword evidence="1 4" id="KW-0349">Heme</keyword>